<gene>
    <name evidence="1" type="ORF">MEUPH1_LOCUS12674</name>
</gene>
<protein>
    <submittedName>
        <fullName evidence="1">Uncharacterized protein</fullName>
    </submittedName>
</protein>
<comment type="caution">
    <text evidence="1">The sequence shown here is derived from an EMBL/GenBank/DDBJ whole genome shotgun (WGS) entry which is preliminary data.</text>
</comment>
<dbReference type="EMBL" id="CARXXK010000002">
    <property type="protein sequence ID" value="CAI6357000.1"/>
    <property type="molecule type" value="Genomic_DNA"/>
</dbReference>
<sequence>MITIVNTHKHNINTAEALLYLNSDINLKSTFEDYFSDGMTISYALRYHECILTMENKKIEDFANCRINPTYGCVQNWLNQWRLLNLRPHTGQGVIMKLEEKKETYATNRIFILTLIMKRAHDLPLSKDIDLWTQLVLLIMKTIALHFTYSMCLQQLL</sequence>
<keyword evidence="2" id="KW-1185">Reference proteome</keyword>
<accession>A0AAV0WLQ5</accession>
<reference evidence="1 2" key="1">
    <citation type="submission" date="2023-01" db="EMBL/GenBank/DDBJ databases">
        <authorList>
            <person name="Whitehead M."/>
        </authorList>
    </citation>
    <scope>NUCLEOTIDE SEQUENCE [LARGE SCALE GENOMIC DNA]</scope>
</reference>
<evidence type="ECO:0000313" key="2">
    <source>
        <dbReference type="Proteomes" id="UP001160148"/>
    </source>
</evidence>
<name>A0AAV0WLQ5_9HEMI</name>
<evidence type="ECO:0000313" key="1">
    <source>
        <dbReference type="EMBL" id="CAI6357000.1"/>
    </source>
</evidence>
<dbReference type="AlphaFoldDB" id="A0AAV0WLQ5"/>
<proteinExistence type="predicted"/>
<organism evidence="1 2">
    <name type="scientific">Macrosiphum euphorbiae</name>
    <name type="common">potato aphid</name>
    <dbReference type="NCBI Taxonomy" id="13131"/>
    <lineage>
        <taxon>Eukaryota</taxon>
        <taxon>Metazoa</taxon>
        <taxon>Ecdysozoa</taxon>
        <taxon>Arthropoda</taxon>
        <taxon>Hexapoda</taxon>
        <taxon>Insecta</taxon>
        <taxon>Pterygota</taxon>
        <taxon>Neoptera</taxon>
        <taxon>Paraneoptera</taxon>
        <taxon>Hemiptera</taxon>
        <taxon>Sternorrhyncha</taxon>
        <taxon>Aphidomorpha</taxon>
        <taxon>Aphidoidea</taxon>
        <taxon>Aphididae</taxon>
        <taxon>Macrosiphini</taxon>
        <taxon>Macrosiphum</taxon>
    </lineage>
</organism>
<dbReference type="Proteomes" id="UP001160148">
    <property type="component" value="Unassembled WGS sequence"/>
</dbReference>